<dbReference type="OrthoDB" id="4361504at2759"/>
<sequence>MSTVLDPQPSPPFCIEAVPRKEKRWRSLLSLRFGAVLCTMVAIICFAWAMVQHHEGVVSSDGLGEAWSSMNLGTASYGFVWSAVFLIVVFCNCAVHPGIIIAFDCIAIIAQFITVCFDLHELVYWNLGGYGYSSRHDVDPLYGAECLGCSMILLGITFNLILCIRACIACHKLRKAGKAGKQLDARQSFDA</sequence>
<feature type="transmembrane region" description="Helical" evidence="1">
    <location>
        <begin position="98"/>
        <end position="120"/>
    </location>
</feature>
<feature type="transmembrane region" description="Helical" evidence="1">
    <location>
        <begin position="29"/>
        <end position="51"/>
    </location>
</feature>
<evidence type="ECO:0000313" key="3">
    <source>
        <dbReference type="Proteomes" id="UP001150879"/>
    </source>
</evidence>
<proteinExistence type="predicted"/>
<gene>
    <name evidence="2" type="ORF">N7472_009307</name>
</gene>
<dbReference type="Proteomes" id="UP001150879">
    <property type="component" value="Unassembled WGS sequence"/>
</dbReference>
<reference evidence="2" key="1">
    <citation type="submission" date="2022-11" db="EMBL/GenBank/DDBJ databases">
        <authorList>
            <person name="Petersen C."/>
        </authorList>
    </citation>
    <scope>NUCLEOTIDE SEQUENCE</scope>
    <source>
        <strain evidence="2">IBT 16849</strain>
    </source>
</reference>
<comment type="caution">
    <text evidence="2">The sequence shown here is derived from an EMBL/GenBank/DDBJ whole genome shotgun (WGS) entry which is preliminary data.</text>
</comment>
<dbReference type="AlphaFoldDB" id="A0A9W9IV37"/>
<accession>A0A9W9IV37</accession>
<dbReference type="EMBL" id="JAPQKP010000006">
    <property type="protein sequence ID" value="KAJ5184467.1"/>
    <property type="molecule type" value="Genomic_DNA"/>
</dbReference>
<evidence type="ECO:0000313" key="2">
    <source>
        <dbReference type="EMBL" id="KAJ5184467.1"/>
    </source>
</evidence>
<name>A0A9W9IV37_9EURO</name>
<keyword evidence="1" id="KW-0812">Transmembrane</keyword>
<evidence type="ECO:0008006" key="4">
    <source>
        <dbReference type="Google" id="ProtNLM"/>
    </source>
</evidence>
<keyword evidence="1" id="KW-0472">Membrane</keyword>
<evidence type="ECO:0000256" key="1">
    <source>
        <dbReference type="SAM" id="Phobius"/>
    </source>
</evidence>
<feature type="transmembrane region" description="Helical" evidence="1">
    <location>
        <begin position="140"/>
        <end position="168"/>
    </location>
</feature>
<keyword evidence="3" id="KW-1185">Reference proteome</keyword>
<reference evidence="2" key="2">
    <citation type="journal article" date="2023" name="IMA Fungus">
        <title>Comparative genomic study of the Penicillium genus elucidates a diverse pangenome and 15 lateral gene transfer events.</title>
        <authorList>
            <person name="Petersen C."/>
            <person name="Sorensen T."/>
            <person name="Nielsen M.R."/>
            <person name="Sondergaard T.E."/>
            <person name="Sorensen J.L."/>
            <person name="Fitzpatrick D.A."/>
            <person name="Frisvad J.C."/>
            <person name="Nielsen K.L."/>
        </authorList>
    </citation>
    <scope>NUCLEOTIDE SEQUENCE</scope>
    <source>
        <strain evidence="2">IBT 16849</strain>
    </source>
</reference>
<organism evidence="2 3">
    <name type="scientific">Penicillium cf. griseofulvum</name>
    <dbReference type="NCBI Taxonomy" id="2972120"/>
    <lineage>
        <taxon>Eukaryota</taxon>
        <taxon>Fungi</taxon>
        <taxon>Dikarya</taxon>
        <taxon>Ascomycota</taxon>
        <taxon>Pezizomycotina</taxon>
        <taxon>Eurotiomycetes</taxon>
        <taxon>Eurotiomycetidae</taxon>
        <taxon>Eurotiales</taxon>
        <taxon>Aspergillaceae</taxon>
        <taxon>Penicillium</taxon>
    </lineage>
</organism>
<feature type="transmembrane region" description="Helical" evidence="1">
    <location>
        <begin position="71"/>
        <end position="91"/>
    </location>
</feature>
<keyword evidence="1" id="KW-1133">Transmembrane helix</keyword>
<protein>
    <recommendedName>
        <fullName evidence="4">MARVEL domain-containing protein</fullName>
    </recommendedName>
</protein>